<accession>A0A1F5NTN9</accession>
<gene>
    <name evidence="2" type="ORF">A2720_03635</name>
</gene>
<dbReference type="EMBL" id="MFEL01000012">
    <property type="protein sequence ID" value="OGE80973.1"/>
    <property type="molecule type" value="Genomic_DNA"/>
</dbReference>
<dbReference type="InterPro" id="IPR025359">
    <property type="entry name" value="SduA_C"/>
</dbReference>
<proteinExistence type="predicted"/>
<name>A0A1F5NTN9_9BACT</name>
<organism evidence="2 3">
    <name type="scientific">Candidatus Doudnabacteria bacterium RIFCSPHIGHO2_01_FULL_46_24</name>
    <dbReference type="NCBI Taxonomy" id="1817825"/>
    <lineage>
        <taxon>Bacteria</taxon>
        <taxon>Candidatus Doudnaibacteriota</taxon>
    </lineage>
</organism>
<dbReference type="Pfam" id="PF14082">
    <property type="entry name" value="SduA_C"/>
    <property type="match status" value="1"/>
</dbReference>
<evidence type="ECO:0000313" key="2">
    <source>
        <dbReference type="EMBL" id="OGE80973.1"/>
    </source>
</evidence>
<comment type="caution">
    <text evidence="2">The sequence shown here is derived from an EMBL/GenBank/DDBJ whole genome shotgun (WGS) entry which is preliminary data.</text>
</comment>
<protein>
    <recommendedName>
        <fullName evidence="1">Shedu protein SduA C-terminal domain-containing protein</fullName>
    </recommendedName>
</protein>
<evidence type="ECO:0000259" key="1">
    <source>
        <dbReference type="Pfam" id="PF14082"/>
    </source>
</evidence>
<dbReference type="AlphaFoldDB" id="A0A1F5NTN9"/>
<feature type="domain" description="Shedu protein SduA C-terminal" evidence="1">
    <location>
        <begin position="222"/>
        <end position="372"/>
    </location>
</feature>
<evidence type="ECO:0000313" key="3">
    <source>
        <dbReference type="Proteomes" id="UP000178892"/>
    </source>
</evidence>
<reference evidence="2 3" key="1">
    <citation type="journal article" date="2016" name="Nat. Commun.">
        <title>Thousands of microbial genomes shed light on interconnected biogeochemical processes in an aquifer system.</title>
        <authorList>
            <person name="Anantharaman K."/>
            <person name="Brown C.T."/>
            <person name="Hug L.A."/>
            <person name="Sharon I."/>
            <person name="Castelle C.J."/>
            <person name="Probst A.J."/>
            <person name="Thomas B.C."/>
            <person name="Singh A."/>
            <person name="Wilkins M.J."/>
            <person name="Karaoz U."/>
            <person name="Brodie E.L."/>
            <person name="Williams K.H."/>
            <person name="Hubbard S.S."/>
            <person name="Banfield J.F."/>
        </authorList>
    </citation>
    <scope>NUCLEOTIDE SEQUENCE [LARGE SCALE GENOMIC DNA]</scope>
</reference>
<dbReference type="Proteomes" id="UP000178892">
    <property type="component" value="Unassembled WGS sequence"/>
</dbReference>
<dbReference type="STRING" id="1817825.A2720_03635"/>
<sequence>MDFSKFTFFKRYKKNNTQLLFDFDIREYTGHLSKTFDYHLSLSHYLEDNQGKEIFLTLTETADFYQEDNKLVINLKVYQDFCKNIAQSGKNRTQAFLARKLKHYSESDKKDVIAGSSGDEIFSSLNPETKNELIQKLQSISTPTIVDKNRVILVDDENKKAVIEQLLDKGFSQEFWDLANTKDPELTERLSAGRLQVHRKKVIDELKNRLSNSTFSETAGDDFWQKWIYKHNWLFGINYETPIEKQKINITGIMPDYLFPTLDGFVDILEIKLPIPEIVEEDSGHPGSWIWSKEANQAIGQVVNYLGEIDRQRFEIQNEIKRVYEKECLMLKPRAFILIGQSKGWNVYKKEALRKLNHSLHGIEILTYSDLLDRGESFVKISPYE</sequence>